<accession>A0ABD0YLD1</accession>
<reference evidence="1 2" key="1">
    <citation type="submission" date="2024-07" db="EMBL/GenBank/DDBJ databases">
        <title>Chromosome-level genome assembly of the water stick insect Ranatra chinensis (Heteroptera: Nepidae).</title>
        <authorList>
            <person name="Liu X."/>
        </authorList>
    </citation>
    <scope>NUCLEOTIDE SEQUENCE [LARGE SCALE GENOMIC DNA]</scope>
    <source>
        <strain evidence="1">Cailab_2021Rc</strain>
        <tissue evidence="1">Muscle</tissue>
    </source>
</reference>
<evidence type="ECO:0000313" key="1">
    <source>
        <dbReference type="EMBL" id="KAL1131995.1"/>
    </source>
</evidence>
<proteinExistence type="predicted"/>
<keyword evidence="2" id="KW-1185">Reference proteome</keyword>
<dbReference type="Proteomes" id="UP001558652">
    <property type="component" value="Unassembled WGS sequence"/>
</dbReference>
<organism evidence="1 2">
    <name type="scientific">Ranatra chinensis</name>
    <dbReference type="NCBI Taxonomy" id="642074"/>
    <lineage>
        <taxon>Eukaryota</taxon>
        <taxon>Metazoa</taxon>
        <taxon>Ecdysozoa</taxon>
        <taxon>Arthropoda</taxon>
        <taxon>Hexapoda</taxon>
        <taxon>Insecta</taxon>
        <taxon>Pterygota</taxon>
        <taxon>Neoptera</taxon>
        <taxon>Paraneoptera</taxon>
        <taxon>Hemiptera</taxon>
        <taxon>Heteroptera</taxon>
        <taxon>Panheteroptera</taxon>
        <taxon>Nepomorpha</taxon>
        <taxon>Nepidae</taxon>
        <taxon>Ranatrinae</taxon>
        <taxon>Ranatra</taxon>
    </lineage>
</organism>
<name>A0ABD0YLD1_9HEMI</name>
<evidence type="ECO:0000313" key="2">
    <source>
        <dbReference type="Proteomes" id="UP001558652"/>
    </source>
</evidence>
<dbReference type="EMBL" id="JBFDAA010000006">
    <property type="protein sequence ID" value="KAL1131995.1"/>
    <property type="molecule type" value="Genomic_DNA"/>
</dbReference>
<gene>
    <name evidence="1" type="ORF">AAG570_011605</name>
</gene>
<protein>
    <submittedName>
        <fullName evidence="1">Uncharacterized protein</fullName>
    </submittedName>
</protein>
<dbReference type="AlphaFoldDB" id="A0ABD0YLD1"/>
<comment type="caution">
    <text evidence="1">The sequence shown here is derived from an EMBL/GenBank/DDBJ whole genome shotgun (WGS) entry which is preliminary data.</text>
</comment>
<sequence length="196" mass="21741">MASKRRNMFQKNKMQETTENGDDILPLFAAGAPPSQVYRSPALEHTECKAERRVASARPHCARASTRGDHLCVPFIGHGRVVGICGARYSVGEYSSHFARLEQKRNALATNGVARWAVTSVQCVLSPADRFSLSRPQSIVRPEYPSNTIAIAQPTGTEKRDTLNDENVVRSARAFCLPYRGWKIPDAATGWYNFSD</sequence>